<keyword evidence="3 7" id="KW-0851">Voltage-gated channel</keyword>
<feature type="compositionally biased region" description="Low complexity" evidence="8">
    <location>
        <begin position="99"/>
        <end position="110"/>
    </location>
</feature>
<evidence type="ECO:0000256" key="9">
    <source>
        <dbReference type="SAM" id="Phobius"/>
    </source>
</evidence>
<comment type="caution">
    <text evidence="10">The sequence shown here is derived from an EMBL/GenBank/DDBJ whole genome shotgun (WGS) entry which is preliminary data.</text>
</comment>
<dbReference type="SUPFAM" id="SSF81296">
    <property type="entry name" value="E set domains"/>
    <property type="match status" value="1"/>
</dbReference>
<comment type="similarity">
    <text evidence="7">Belongs to the inward rectifier-type potassium channel (TC 1.A.2.1) family.</text>
</comment>
<proteinExistence type="inferred from homology"/>
<keyword evidence="6 7" id="KW-0407">Ion channel</keyword>
<keyword evidence="7 9" id="KW-0812">Transmembrane</keyword>
<keyword evidence="11" id="KW-1185">Reference proteome</keyword>
<sequence length="648" mass="71957">MTNDNHCTNDNDDEAARAAHNMTRRSTSMSMPASSFASFSRQRQLLYGDGDDDGGGDDVEMQQQQQQQQQEAINTEPALPKWTTIGGTKHRRRVRYAATTGTTNTGTTPSPGHPPHNLSSNSNYEESDDASDHVPRGLVATPLNLEACQPMSPGARLIHKIRHEDSNIGGDGENNEGGGGTQMYRLTATRGTRDLGRCGRTIRFLYACIKCGALTESSIEQSTHMGSMANPSRWLTDFFFWLFRKGWTTVIFLSIVWYYALVLFFAGLIVWSSQLDSDCIRVGDTELGEGGHRLLFMDAFSLSWNTFSTVGYGSSYPALSTQHDDAGDEKCVFIIFITSMEALAGVVYAGFTGAILFSKITRITQEADVQFSDSLTVRFGVGVEEKLVDDDEGTTPRLDDKMNKMSPMQRFRYLASSVTKPSPFPVITFRLANTLHNVSGGEIISANLNAAVLTESRRYEHQISNDLANQIQMDRMRRAMTSSLHKRSSFRSVGRMTEFSSGSASKIVPRQIFTKLNLEKHEHPLFKRIWRINHVINSNSPLLTDEAKLSITANNGEWPKEWNTHNAVRTAIRFNELVVSFTGVSNLTGAPVYKQKVYNFDDVAVGYEFVHTLYRGGRDGSLKVDLNLINDVVEQKGGGGEPLNVSAR</sequence>
<dbReference type="SUPFAM" id="SSF81324">
    <property type="entry name" value="Voltage-gated potassium channels"/>
    <property type="match status" value="1"/>
</dbReference>
<evidence type="ECO:0000313" key="10">
    <source>
        <dbReference type="EMBL" id="KAL3761882.1"/>
    </source>
</evidence>
<dbReference type="AlphaFoldDB" id="A0ABD3ME50"/>
<feature type="compositionally biased region" description="Low complexity" evidence="8">
    <location>
        <begin position="24"/>
        <end position="40"/>
    </location>
</feature>
<evidence type="ECO:0000256" key="7">
    <source>
        <dbReference type="RuleBase" id="RU003822"/>
    </source>
</evidence>
<comment type="subcellular location">
    <subcellularLocation>
        <location evidence="7">Membrane</location>
        <topology evidence="7">Multi-pass membrane protein</topology>
    </subcellularLocation>
</comment>
<keyword evidence="1 7" id="KW-0813">Transport</keyword>
<feature type="compositionally biased region" description="Low complexity" evidence="8">
    <location>
        <begin position="61"/>
        <end position="70"/>
    </location>
</feature>
<dbReference type="Gene3D" id="1.10.287.70">
    <property type="match status" value="1"/>
</dbReference>
<keyword evidence="2 7" id="KW-0633">Potassium transport</keyword>
<name>A0ABD3ME50_9STRA</name>
<dbReference type="InterPro" id="IPR013518">
    <property type="entry name" value="K_chnl_inward-rec_Kir_cyto"/>
</dbReference>
<keyword evidence="5 7" id="KW-0406">Ion transport</keyword>
<evidence type="ECO:0000313" key="11">
    <source>
        <dbReference type="Proteomes" id="UP001530293"/>
    </source>
</evidence>
<evidence type="ECO:0000256" key="2">
    <source>
        <dbReference type="ARBA" id="ARBA00022538"/>
    </source>
</evidence>
<evidence type="ECO:0000256" key="1">
    <source>
        <dbReference type="ARBA" id="ARBA00022448"/>
    </source>
</evidence>
<keyword evidence="9" id="KW-0472">Membrane</keyword>
<dbReference type="EMBL" id="JALLBG020000146">
    <property type="protein sequence ID" value="KAL3761882.1"/>
    <property type="molecule type" value="Genomic_DNA"/>
</dbReference>
<dbReference type="GO" id="GO:0006813">
    <property type="term" value="P:potassium ion transport"/>
    <property type="evidence" value="ECO:0007669"/>
    <property type="project" value="UniProtKB-KW"/>
</dbReference>
<evidence type="ECO:0000256" key="5">
    <source>
        <dbReference type="ARBA" id="ARBA00023065"/>
    </source>
</evidence>
<dbReference type="Gene3D" id="2.60.40.1400">
    <property type="entry name" value="G protein-activated inward rectifier potassium channel 1"/>
    <property type="match status" value="1"/>
</dbReference>
<evidence type="ECO:0000256" key="8">
    <source>
        <dbReference type="SAM" id="MobiDB-lite"/>
    </source>
</evidence>
<dbReference type="InterPro" id="IPR014756">
    <property type="entry name" value="Ig_E-set"/>
</dbReference>
<evidence type="ECO:0000256" key="6">
    <source>
        <dbReference type="ARBA" id="ARBA00023303"/>
    </source>
</evidence>
<organism evidence="10 11">
    <name type="scientific">Discostella pseudostelligera</name>
    <dbReference type="NCBI Taxonomy" id="259834"/>
    <lineage>
        <taxon>Eukaryota</taxon>
        <taxon>Sar</taxon>
        <taxon>Stramenopiles</taxon>
        <taxon>Ochrophyta</taxon>
        <taxon>Bacillariophyta</taxon>
        <taxon>Coscinodiscophyceae</taxon>
        <taxon>Thalassiosirophycidae</taxon>
        <taxon>Stephanodiscales</taxon>
        <taxon>Stephanodiscaceae</taxon>
        <taxon>Discostella</taxon>
    </lineage>
</organism>
<evidence type="ECO:0008006" key="12">
    <source>
        <dbReference type="Google" id="ProtNLM"/>
    </source>
</evidence>
<accession>A0ABD3ME50</accession>
<dbReference type="PANTHER" id="PTHR11767:SF102">
    <property type="entry name" value="INWARDLY RECTIFYING POTASSIUM CHANNEL 1, ISOFORM F"/>
    <property type="match status" value="1"/>
</dbReference>
<keyword evidence="9" id="KW-1133">Transmembrane helix</keyword>
<feature type="transmembrane region" description="Helical" evidence="9">
    <location>
        <begin position="250"/>
        <end position="271"/>
    </location>
</feature>
<protein>
    <recommendedName>
        <fullName evidence="12">Inward rectifier potassium channel C-terminal domain-containing protein</fullName>
    </recommendedName>
</protein>
<gene>
    <name evidence="10" type="ORF">ACHAWU_009047</name>
</gene>
<dbReference type="GO" id="GO:0034702">
    <property type="term" value="C:monoatomic ion channel complex"/>
    <property type="evidence" value="ECO:0007669"/>
    <property type="project" value="UniProtKB-KW"/>
</dbReference>
<dbReference type="Proteomes" id="UP001530293">
    <property type="component" value="Unassembled WGS sequence"/>
</dbReference>
<reference evidence="10 11" key="1">
    <citation type="submission" date="2024-10" db="EMBL/GenBank/DDBJ databases">
        <title>Updated reference genomes for cyclostephanoid diatoms.</title>
        <authorList>
            <person name="Roberts W.R."/>
            <person name="Alverson A.J."/>
        </authorList>
    </citation>
    <scope>NUCLEOTIDE SEQUENCE [LARGE SCALE GENOMIC DNA]</scope>
    <source>
        <strain evidence="10 11">AJA232-27</strain>
    </source>
</reference>
<feature type="compositionally biased region" description="Acidic residues" evidence="8">
    <location>
        <begin position="49"/>
        <end position="60"/>
    </location>
</feature>
<keyword evidence="4 7" id="KW-0630">Potassium</keyword>
<dbReference type="GO" id="GO:0034220">
    <property type="term" value="P:monoatomic ion transmembrane transport"/>
    <property type="evidence" value="ECO:0007669"/>
    <property type="project" value="UniProtKB-KW"/>
</dbReference>
<dbReference type="PANTHER" id="PTHR11767">
    <property type="entry name" value="INWARD RECTIFIER POTASSIUM CHANNEL"/>
    <property type="match status" value="1"/>
</dbReference>
<evidence type="ECO:0000256" key="3">
    <source>
        <dbReference type="ARBA" id="ARBA00022882"/>
    </source>
</evidence>
<dbReference type="InterPro" id="IPR016449">
    <property type="entry name" value="K_chnl_inward-rec_Kir"/>
</dbReference>
<evidence type="ECO:0000256" key="4">
    <source>
        <dbReference type="ARBA" id="ARBA00022958"/>
    </source>
</evidence>
<feature type="region of interest" description="Disordered" evidence="8">
    <location>
        <begin position="1"/>
        <end position="136"/>
    </location>
</feature>